<evidence type="ECO:0000313" key="1">
    <source>
        <dbReference type="Proteomes" id="UP000887580"/>
    </source>
</evidence>
<dbReference type="Proteomes" id="UP000887580">
    <property type="component" value="Unplaced"/>
</dbReference>
<accession>A0AC35FYZ1</accession>
<protein>
    <submittedName>
        <fullName evidence="2">Uncharacterized protein</fullName>
    </submittedName>
</protein>
<reference evidence="2" key="1">
    <citation type="submission" date="2022-11" db="UniProtKB">
        <authorList>
            <consortium name="WormBaseParasite"/>
        </authorList>
    </citation>
    <scope>IDENTIFICATION</scope>
</reference>
<dbReference type="WBParaSite" id="PS1159_v2.g2179.t1">
    <property type="protein sequence ID" value="PS1159_v2.g2179.t1"/>
    <property type="gene ID" value="PS1159_v2.g2179"/>
</dbReference>
<name>A0AC35FYZ1_9BILA</name>
<sequence length="195" mass="22585">MGDAVAQRSFRKRKYVNSERVLLLEKALDLTRYLQQLSQLITQPIKIPSAHVHFPSAPKQNAQNFFSTKGIWHDEATHRIEVGKLYNSTNLSKDRKQLLSLMVDESDTDSGGELEPLTVKSLHQMLKIHRKRRRYQTKCHEDPLNTQYKYYGAGLMSAYDRFPEHQKEVKQAFSYDFADIEEPKKSQSPGNSSQN</sequence>
<evidence type="ECO:0000313" key="2">
    <source>
        <dbReference type="WBParaSite" id="PS1159_v2.g2179.t1"/>
    </source>
</evidence>
<proteinExistence type="predicted"/>
<organism evidence="1 2">
    <name type="scientific">Panagrolaimus sp. PS1159</name>
    <dbReference type="NCBI Taxonomy" id="55785"/>
    <lineage>
        <taxon>Eukaryota</taxon>
        <taxon>Metazoa</taxon>
        <taxon>Ecdysozoa</taxon>
        <taxon>Nematoda</taxon>
        <taxon>Chromadorea</taxon>
        <taxon>Rhabditida</taxon>
        <taxon>Tylenchina</taxon>
        <taxon>Panagrolaimomorpha</taxon>
        <taxon>Panagrolaimoidea</taxon>
        <taxon>Panagrolaimidae</taxon>
        <taxon>Panagrolaimus</taxon>
    </lineage>
</organism>